<comment type="caution">
    <text evidence="1">The sequence shown here is derived from an EMBL/GenBank/DDBJ whole genome shotgun (WGS) entry which is preliminary data.</text>
</comment>
<accession>A0ABV8WUL8</accession>
<dbReference type="Proteomes" id="UP001595882">
    <property type="component" value="Unassembled WGS sequence"/>
</dbReference>
<dbReference type="InterPro" id="IPR019700">
    <property type="entry name" value="Sigma-G_inhibitor_Gin"/>
</dbReference>
<name>A0ABV8WUL8_9BACI</name>
<dbReference type="EMBL" id="JBHSDT010000007">
    <property type="protein sequence ID" value="MFC4403550.1"/>
    <property type="molecule type" value="Genomic_DNA"/>
</dbReference>
<reference evidence="2" key="1">
    <citation type="journal article" date="2019" name="Int. J. Syst. Evol. Microbiol.">
        <title>The Global Catalogue of Microorganisms (GCM) 10K type strain sequencing project: providing services to taxonomists for standard genome sequencing and annotation.</title>
        <authorList>
            <consortium name="The Broad Institute Genomics Platform"/>
            <consortium name="The Broad Institute Genome Sequencing Center for Infectious Disease"/>
            <person name="Wu L."/>
            <person name="Ma J."/>
        </authorList>
    </citation>
    <scope>NUCLEOTIDE SEQUENCE [LARGE SCALE GENOMIC DNA]</scope>
    <source>
        <strain evidence="2">CCUG 37865</strain>
    </source>
</reference>
<dbReference type="RefSeq" id="WP_390252082.1">
    <property type="nucleotide sequence ID" value="NZ_JBHSDT010000007.1"/>
</dbReference>
<protein>
    <submittedName>
        <fullName evidence="1">Sigma factor G inhibitor Gin</fullName>
    </submittedName>
</protein>
<evidence type="ECO:0000313" key="1">
    <source>
        <dbReference type="EMBL" id="MFC4403550.1"/>
    </source>
</evidence>
<evidence type="ECO:0000313" key="2">
    <source>
        <dbReference type="Proteomes" id="UP001595882"/>
    </source>
</evidence>
<organism evidence="1 2">
    <name type="scientific">Gracilibacillus xinjiangensis</name>
    <dbReference type="NCBI Taxonomy" id="1193282"/>
    <lineage>
        <taxon>Bacteria</taxon>
        <taxon>Bacillati</taxon>
        <taxon>Bacillota</taxon>
        <taxon>Bacilli</taxon>
        <taxon>Bacillales</taxon>
        <taxon>Bacillaceae</taxon>
        <taxon>Gracilibacillus</taxon>
    </lineage>
</organism>
<proteinExistence type="predicted"/>
<gene>
    <name evidence="1" type="ORF">ACFOY7_10770</name>
</gene>
<keyword evidence="2" id="KW-1185">Reference proteome</keyword>
<dbReference type="Pfam" id="PF10764">
    <property type="entry name" value="Gin"/>
    <property type="match status" value="1"/>
</dbReference>
<sequence length="64" mass="7371">MNNKQQSTKHCGICDKTKKEGIYLYQLFICAECEKEIVATDPSDEVYSIYVKKLKAINQSTFTM</sequence>